<name>A0ABD5A0C3_9LACO</name>
<dbReference type="PANTHER" id="PTHR43037:SF1">
    <property type="entry name" value="BLL1128 PROTEIN"/>
    <property type="match status" value="1"/>
</dbReference>
<reference evidence="3" key="1">
    <citation type="submission" date="2023-07" db="EMBL/GenBank/DDBJ databases">
        <title>Whole Genome Sequencing of Colonoscopy isolates.</title>
        <authorList>
            <person name="Surve S.V."/>
            <person name="Valls R.A."/>
            <person name="Barrak K.E."/>
            <person name="Gardner T.B."/>
            <person name="O'Toole G.A."/>
        </authorList>
    </citation>
    <scope>NUCLEOTIDE SEQUENCE</scope>
    <source>
        <strain evidence="3">GP0003</strain>
    </source>
</reference>
<protein>
    <submittedName>
        <fullName evidence="3">Prolyl oligopeptidase family serine peptidase</fullName>
    </submittedName>
</protein>
<dbReference type="Proteomes" id="UP001169713">
    <property type="component" value="Unassembled WGS sequence"/>
</dbReference>
<comment type="caution">
    <text evidence="3">The sequence shown here is derived from an EMBL/GenBank/DDBJ whole genome shotgun (WGS) entry which is preliminary data.</text>
</comment>
<gene>
    <name evidence="3" type="ORF">Q4436_03140</name>
</gene>
<dbReference type="RefSeq" id="WP_262333708.1">
    <property type="nucleotide sequence ID" value="NZ_JANZQG010000004.1"/>
</dbReference>
<dbReference type="AlphaFoldDB" id="A0ABD5A0C3"/>
<sequence length="342" mass="39448">MTIKVEFQREVLQDGDYVTSANFTSDRKIDLNDVNFTIHDEKIDIKKISKNKFYFGQNEKLATIHFGSNFQDHFVLPEISVHINDLDDNIVSEFKEDPIAEKFTTNFYHGKETLSYYLYTSQSKSKKRPMVVFLHGSGERGYGDRYPLWGNDVAEQIVRYVKSHEDAVVVAPQATWRKELNGWFRKSVRKTLMDLIKYLIKTENIDQKRVYLLGLSNGGAGTWHFAENHPDMFAAIAPCCGYIYNDGKYFLEAPGKGRYMEPTENEANALKDMPIWAFAAADDNVVNPDGTRHTVKAIKEAGNKNIRETIYDAGMLGNNPHNSWKLAYHEQDLFPWMFKQKK</sequence>
<feature type="domain" description="Peptidase S9 prolyl oligopeptidase catalytic" evidence="2">
    <location>
        <begin position="177"/>
        <end position="267"/>
    </location>
</feature>
<dbReference type="EMBL" id="JAUONS010000001">
    <property type="protein sequence ID" value="MDO6361115.1"/>
    <property type="molecule type" value="Genomic_DNA"/>
</dbReference>
<dbReference type="Pfam" id="PF00326">
    <property type="entry name" value="Peptidase_S9"/>
    <property type="match status" value="1"/>
</dbReference>
<evidence type="ECO:0000256" key="1">
    <source>
        <dbReference type="ARBA" id="ARBA00022729"/>
    </source>
</evidence>
<dbReference type="SUPFAM" id="SSF53474">
    <property type="entry name" value="alpha/beta-Hydrolases"/>
    <property type="match status" value="1"/>
</dbReference>
<dbReference type="InterPro" id="IPR050955">
    <property type="entry name" value="Plant_Biomass_Hydrol_Est"/>
</dbReference>
<dbReference type="PANTHER" id="PTHR43037">
    <property type="entry name" value="UNNAMED PRODUCT-RELATED"/>
    <property type="match status" value="1"/>
</dbReference>
<dbReference type="Gene3D" id="3.40.50.1820">
    <property type="entry name" value="alpha/beta hydrolase"/>
    <property type="match status" value="1"/>
</dbReference>
<evidence type="ECO:0000313" key="3">
    <source>
        <dbReference type="EMBL" id="MDO6361115.1"/>
    </source>
</evidence>
<proteinExistence type="predicted"/>
<evidence type="ECO:0000259" key="2">
    <source>
        <dbReference type="Pfam" id="PF00326"/>
    </source>
</evidence>
<accession>A0ABD5A0C3</accession>
<organism evidence="3 4">
    <name type="scientific">Lactobacillus paragasseri</name>
    <dbReference type="NCBI Taxonomy" id="2107999"/>
    <lineage>
        <taxon>Bacteria</taxon>
        <taxon>Bacillati</taxon>
        <taxon>Bacillota</taxon>
        <taxon>Bacilli</taxon>
        <taxon>Lactobacillales</taxon>
        <taxon>Lactobacillaceae</taxon>
        <taxon>Lactobacillus</taxon>
    </lineage>
</organism>
<keyword evidence="1" id="KW-0732">Signal</keyword>
<dbReference type="InterPro" id="IPR029058">
    <property type="entry name" value="AB_hydrolase_fold"/>
</dbReference>
<evidence type="ECO:0000313" key="4">
    <source>
        <dbReference type="Proteomes" id="UP001169713"/>
    </source>
</evidence>
<dbReference type="InterPro" id="IPR001375">
    <property type="entry name" value="Peptidase_S9_cat"/>
</dbReference>